<evidence type="ECO:0000259" key="1">
    <source>
        <dbReference type="PROSITE" id="PS51363"/>
    </source>
</evidence>
<dbReference type="PANTHER" id="PTHR14208:SF2">
    <property type="entry name" value="PROTEIN KRASAVIETZ"/>
    <property type="match status" value="1"/>
</dbReference>
<reference evidence="2" key="1">
    <citation type="submission" date="2022-03" db="EMBL/GenBank/DDBJ databases">
        <title>Draft genome sequence of Aduncisulcus paluster, a free-living microaerophilic Fornicata.</title>
        <authorList>
            <person name="Yuyama I."/>
            <person name="Kume K."/>
            <person name="Tamura T."/>
            <person name="Inagaki Y."/>
            <person name="Hashimoto T."/>
        </authorList>
    </citation>
    <scope>NUCLEOTIDE SEQUENCE</scope>
    <source>
        <strain evidence="2">NY0171</strain>
    </source>
</reference>
<dbReference type="SUPFAM" id="SSF48371">
    <property type="entry name" value="ARM repeat"/>
    <property type="match status" value="1"/>
</dbReference>
<name>A0ABQ5JS61_9EUKA</name>
<proteinExistence type="predicted"/>
<comment type="caution">
    <text evidence="2">The sequence shown here is derived from an EMBL/GenBank/DDBJ whole genome shotgun (WGS) entry which is preliminary data.</text>
</comment>
<dbReference type="InterPro" id="IPR057397">
    <property type="entry name" value="HEAT_5MP1_2"/>
</dbReference>
<dbReference type="InterPro" id="IPR016024">
    <property type="entry name" value="ARM-type_fold"/>
</dbReference>
<dbReference type="Proteomes" id="UP001057375">
    <property type="component" value="Unassembled WGS sequence"/>
</dbReference>
<evidence type="ECO:0000313" key="2">
    <source>
        <dbReference type="EMBL" id="GKT14716.1"/>
    </source>
</evidence>
<dbReference type="InterPro" id="IPR051245">
    <property type="entry name" value="eIF5-mimic_regulator"/>
</dbReference>
<organism evidence="2 3">
    <name type="scientific">Aduncisulcus paluster</name>
    <dbReference type="NCBI Taxonomy" id="2918883"/>
    <lineage>
        <taxon>Eukaryota</taxon>
        <taxon>Metamonada</taxon>
        <taxon>Carpediemonas-like organisms</taxon>
        <taxon>Aduncisulcus</taxon>
    </lineage>
</organism>
<dbReference type="PANTHER" id="PTHR14208">
    <property type="entry name" value="BASIC LEUCINE ZIPPER AND W2 DOMAIN-CONTAINING PROTEIN"/>
    <property type="match status" value="1"/>
</dbReference>
<dbReference type="Gene3D" id="1.25.40.180">
    <property type="match status" value="1"/>
</dbReference>
<dbReference type="Pfam" id="PF02020">
    <property type="entry name" value="W2"/>
    <property type="match status" value="1"/>
</dbReference>
<sequence>MSAKPELSGHRAKQRKRNVIDAFDSGEFLSGLHKLRESVGDSFEKYGQAIGADQDLDYKRYADYLFDDLICGGIGILCDLRMEESAKDPHELSLFGCSNENFIPYVDVLCNIIAKKAYLKLLLNDKFAKLMDGIDSLSEGHLSKLMGVTAVLTEKSILIPGIAQVDFWCVNFLSTSRPRLIAKGFALNFILGTVKKYADLFSPDRAMEKVIRSNELSTRLLELMPVERRSVEEFEKECHKMGLDFLIEDERKRRSVESYDDVLSVCVNRLHHWDEELEKVSSSQAESLLLAQGEIEEAISKIDPMNRVKVTFDAIVRRVKFGGKSSLQTAEVMRVLTRWGRILKNIVGNSYEYQVTLLLQIQQTCYSDMRMLSSFGEIVKYLYENDIIYEDVIRVWFKKGGDTRGFTVFKKQLEDFIHWLEVAEEEDE</sequence>
<dbReference type="EMBL" id="BQXS01011615">
    <property type="protein sequence ID" value="GKT14716.1"/>
    <property type="molecule type" value="Genomic_DNA"/>
</dbReference>
<protein>
    <submittedName>
        <fullName evidence="2">Basic leucine zipper and W2 domain-containing protein 2</fullName>
    </submittedName>
</protein>
<dbReference type="SMART" id="SM00515">
    <property type="entry name" value="eIF5C"/>
    <property type="match status" value="1"/>
</dbReference>
<feature type="domain" description="W2" evidence="1">
    <location>
        <begin position="274"/>
        <end position="428"/>
    </location>
</feature>
<dbReference type="PROSITE" id="PS51363">
    <property type="entry name" value="W2"/>
    <property type="match status" value="1"/>
</dbReference>
<dbReference type="Pfam" id="PF25504">
    <property type="entry name" value="HEAT_5MP1_2"/>
    <property type="match status" value="1"/>
</dbReference>
<accession>A0ABQ5JS61</accession>
<dbReference type="InterPro" id="IPR003307">
    <property type="entry name" value="W2_domain"/>
</dbReference>
<keyword evidence="3" id="KW-1185">Reference proteome</keyword>
<evidence type="ECO:0000313" key="3">
    <source>
        <dbReference type="Proteomes" id="UP001057375"/>
    </source>
</evidence>
<gene>
    <name evidence="2" type="ORF">ADUPG1_010546</name>
</gene>